<dbReference type="SUPFAM" id="SSF53822">
    <property type="entry name" value="Periplasmic binding protein-like I"/>
    <property type="match status" value="1"/>
</dbReference>
<evidence type="ECO:0000256" key="1">
    <source>
        <dbReference type="ARBA" id="ARBA00004196"/>
    </source>
</evidence>
<dbReference type="PANTHER" id="PTHR46847:SF3">
    <property type="entry name" value="GALACTOFURANOSE-BINDING PROTEIN YTFQ"/>
    <property type="match status" value="1"/>
</dbReference>
<dbReference type="AlphaFoldDB" id="A0A1A8T9G5"/>
<keyword evidence="6" id="KW-1185">Reference proteome</keyword>
<dbReference type="EMBL" id="FLOB01000002">
    <property type="protein sequence ID" value="SBS28237.1"/>
    <property type="molecule type" value="Genomic_DNA"/>
</dbReference>
<proteinExistence type="inferred from homology"/>
<keyword evidence="3" id="KW-0732">Signal</keyword>
<dbReference type="GO" id="GO:0030313">
    <property type="term" value="C:cell envelope"/>
    <property type="evidence" value="ECO:0007669"/>
    <property type="project" value="UniProtKB-SubCell"/>
</dbReference>
<dbReference type="InterPro" id="IPR028082">
    <property type="entry name" value="Peripla_BP_I"/>
</dbReference>
<accession>A0A1A8T9G5</accession>
<dbReference type="GO" id="GO:0055085">
    <property type="term" value="P:transmembrane transport"/>
    <property type="evidence" value="ECO:0007669"/>
    <property type="project" value="UniProtKB-ARBA"/>
</dbReference>
<organism evidence="5 6">
    <name type="scientific">Marinomonas spartinae</name>
    <dbReference type="NCBI Taxonomy" id="1792290"/>
    <lineage>
        <taxon>Bacteria</taxon>
        <taxon>Pseudomonadati</taxon>
        <taxon>Pseudomonadota</taxon>
        <taxon>Gammaproteobacteria</taxon>
        <taxon>Oceanospirillales</taxon>
        <taxon>Oceanospirillaceae</taxon>
        <taxon>Marinomonas</taxon>
    </lineage>
</organism>
<dbReference type="RefSeq" id="WP_067013536.1">
    <property type="nucleotide sequence ID" value="NZ_FLOB01000002.1"/>
</dbReference>
<dbReference type="OrthoDB" id="4827464at2"/>
<dbReference type="Pfam" id="PF13407">
    <property type="entry name" value="Peripla_BP_4"/>
    <property type="match status" value="1"/>
</dbReference>
<evidence type="ECO:0000313" key="6">
    <source>
        <dbReference type="Proteomes" id="UP000092544"/>
    </source>
</evidence>
<evidence type="ECO:0000256" key="3">
    <source>
        <dbReference type="ARBA" id="ARBA00022729"/>
    </source>
</evidence>
<dbReference type="Gene3D" id="3.40.50.2300">
    <property type="match status" value="2"/>
</dbReference>
<dbReference type="InterPro" id="IPR025997">
    <property type="entry name" value="SBP_2_dom"/>
</dbReference>
<dbReference type="CDD" id="cd06309">
    <property type="entry name" value="PBP1_galactofuranose_YtfQ-like"/>
    <property type="match status" value="1"/>
</dbReference>
<comment type="similarity">
    <text evidence="2">Belongs to the bacterial solute-binding protein 2 family.</text>
</comment>
<sequence length="329" mass="35638">MIDRSIRQHLSWFDTLKQHLLTTVLCVALPVCSVSASAESLTIGFSQIGSESGWRTSETESIKAEAERRGYNLKFSDAQQKQENQIKAVRSFIAQGVDGILLAPVVETGWDQVLKEAKRAHIPVVLVDRGVDANPDLYLTKVASDFREEGALAASWLAAKTNGKCNIVELQGTVGSSAAIDRKAGFDAVISNFPNMKIIRSQSGDFTRAGGKEVMESFLKAESNPKKDICALFSHNDDMALGAILAMKEAGIKPSKDILVVSIDGVPDIFKAMMDGESNATIELNPHLGAPAFDAILAYRAGKTVPKWIKANGPLYLPDTAAAEYNKRK</sequence>
<dbReference type="STRING" id="1792290.MSP8886_01098"/>
<evidence type="ECO:0000313" key="5">
    <source>
        <dbReference type="EMBL" id="SBS28237.1"/>
    </source>
</evidence>
<gene>
    <name evidence="5" type="primary">ytfQ</name>
    <name evidence="5" type="ORF">MSP8886_01098</name>
</gene>
<evidence type="ECO:0000256" key="2">
    <source>
        <dbReference type="ARBA" id="ARBA00007639"/>
    </source>
</evidence>
<feature type="domain" description="Periplasmic binding protein" evidence="4">
    <location>
        <begin position="43"/>
        <end position="303"/>
    </location>
</feature>
<dbReference type="GO" id="GO:0030246">
    <property type="term" value="F:carbohydrate binding"/>
    <property type="evidence" value="ECO:0007669"/>
    <property type="project" value="UniProtKB-ARBA"/>
</dbReference>
<protein>
    <submittedName>
        <fullName evidence="5">ABC transporter periplasmic-binding protein YtfQ</fullName>
    </submittedName>
</protein>
<dbReference type="PANTHER" id="PTHR46847">
    <property type="entry name" value="D-ALLOSE-BINDING PERIPLASMIC PROTEIN-RELATED"/>
    <property type="match status" value="1"/>
</dbReference>
<dbReference type="Proteomes" id="UP000092544">
    <property type="component" value="Unassembled WGS sequence"/>
</dbReference>
<evidence type="ECO:0000259" key="4">
    <source>
        <dbReference type="Pfam" id="PF13407"/>
    </source>
</evidence>
<reference evidence="5 6" key="1">
    <citation type="submission" date="2016-06" db="EMBL/GenBank/DDBJ databases">
        <authorList>
            <person name="Kjaerup R.B."/>
            <person name="Dalgaard T.S."/>
            <person name="Juul-Madsen H.R."/>
        </authorList>
    </citation>
    <scope>NUCLEOTIDE SEQUENCE [LARGE SCALE GENOMIC DNA]</scope>
    <source>
        <strain evidence="5 6">CECT 8886</strain>
    </source>
</reference>
<comment type="subcellular location">
    <subcellularLocation>
        <location evidence="1">Cell envelope</location>
    </subcellularLocation>
</comment>
<name>A0A1A8T9G5_9GAMM</name>